<protein>
    <submittedName>
        <fullName evidence="2">D-mannonate epimerase</fullName>
    </submittedName>
</protein>
<accession>A0A2S0VPT9</accession>
<keyword evidence="3" id="KW-1185">Reference proteome</keyword>
<dbReference type="Proteomes" id="UP000244441">
    <property type="component" value="Chromosome"/>
</dbReference>
<dbReference type="PANTHER" id="PTHR33171">
    <property type="entry name" value="LAR_N DOMAIN-CONTAINING PROTEIN"/>
    <property type="match status" value="1"/>
</dbReference>
<evidence type="ECO:0000313" key="2">
    <source>
        <dbReference type="EMBL" id="AWB66100.1"/>
    </source>
</evidence>
<evidence type="ECO:0000259" key="1">
    <source>
        <dbReference type="Pfam" id="PF09861"/>
    </source>
</evidence>
<dbReference type="RefSeq" id="WP_108602171.1">
    <property type="nucleotide sequence ID" value="NZ_CP026604.1"/>
</dbReference>
<organism evidence="2 3">
    <name type="scientific">Saccharobesus litoralis</name>
    <dbReference type="NCBI Taxonomy" id="2172099"/>
    <lineage>
        <taxon>Bacteria</taxon>
        <taxon>Pseudomonadati</taxon>
        <taxon>Pseudomonadota</taxon>
        <taxon>Gammaproteobacteria</taxon>
        <taxon>Alteromonadales</taxon>
        <taxon>Alteromonadaceae</taxon>
        <taxon>Saccharobesus</taxon>
    </lineage>
</organism>
<dbReference type="KEGG" id="cate:C2869_06435"/>
<dbReference type="InterPro" id="IPR043166">
    <property type="entry name" value="LarA-like_C"/>
</dbReference>
<reference evidence="2 3" key="1">
    <citation type="submission" date="2018-01" db="EMBL/GenBank/DDBJ databases">
        <title>Genome sequence of a Cantenovulum-like bacteria.</title>
        <authorList>
            <person name="Tan W.R."/>
            <person name="Lau N.-S."/>
            <person name="Go F."/>
            <person name="Amirul A.-A.A."/>
        </authorList>
    </citation>
    <scope>NUCLEOTIDE SEQUENCE [LARGE SCALE GENOMIC DNA]</scope>
    <source>
        <strain evidence="2 3">CCB-QB4</strain>
    </source>
</reference>
<name>A0A2S0VPT9_9ALTE</name>
<dbReference type="Gene3D" id="3.90.226.30">
    <property type="match status" value="1"/>
</dbReference>
<sequence>MTFSLHQTAENAQINDTQLCALIDQYIATRLSTAKRVLLLPPDLTRFHSKAGFITQHLYQQLKDQCEIQIMPALGTHDPMTDKELDMMFGTDIPKSCFKPHFWRKDVKKVGQISSERMLALSEGKLNYTMDVGVNKLLLDEDWDAIVSIGQIVPHEVIGMANYTKNILIGVGGEDTIHKSHFLGAAYGMERIMGRILTPVRQALNEGFDQYLAHLPIDFIFTVLGKHQDELALKGVFCGNSYATYEQASLLSQQQNLNLLDKPIKKAVVYLDPTEFKTTWLGNKSIYRTRMAIADGGELIVLAPGLKRFGEDISIDGLIRKFGYRTTDETLAAIDNNPDLKDNLSAAAHLIHGTSDNRFTVTYCPKDEVSQQEIEQVNYQYCHYDEMVQRYPIESLKNGWNTLPDGEEIFYVSNPALGLWTTKENFENQ</sequence>
<dbReference type="EMBL" id="CP026604">
    <property type="protein sequence ID" value="AWB66100.1"/>
    <property type="molecule type" value="Genomic_DNA"/>
</dbReference>
<evidence type="ECO:0000313" key="3">
    <source>
        <dbReference type="Proteomes" id="UP000244441"/>
    </source>
</evidence>
<feature type="domain" description="LarA-like N-terminal" evidence="1">
    <location>
        <begin position="27"/>
        <end position="183"/>
    </location>
</feature>
<dbReference type="InterPro" id="IPR048068">
    <property type="entry name" value="LarA-like"/>
</dbReference>
<proteinExistence type="predicted"/>
<gene>
    <name evidence="2" type="ORF">C2869_06435</name>
</gene>
<dbReference type="Pfam" id="PF09861">
    <property type="entry name" value="Lar_N"/>
    <property type="match status" value="1"/>
</dbReference>
<dbReference type="PANTHER" id="PTHR33171:SF17">
    <property type="entry name" value="LARA-LIKE N-TERMINAL DOMAIN-CONTAINING PROTEIN"/>
    <property type="match status" value="1"/>
</dbReference>
<dbReference type="InterPro" id="IPR018657">
    <property type="entry name" value="LarA-like_N"/>
</dbReference>
<dbReference type="AlphaFoldDB" id="A0A2S0VPT9"/>
<dbReference type="Gene3D" id="3.40.50.11440">
    <property type="match status" value="1"/>
</dbReference>
<dbReference type="OrthoDB" id="9770545at2"/>
<dbReference type="GO" id="GO:0050043">
    <property type="term" value="F:lactate racemase activity"/>
    <property type="evidence" value="ECO:0007669"/>
    <property type="project" value="InterPro"/>
</dbReference>